<protein>
    <submittedName>
        <fullName evidence="2">NADH dehydrogenase (Ubiquinone) complex I, assembly factor 6</fullName>
    </submittedName>
</protein>
<dbReference type="InterPro" id="IPR002060">
    <property type="entry name" value="Squ/phyt_synthse"/>
</dbReference>
<dbReference type="InterPro" id="IPR008949">
    <property type="entry name" value="Isoprenoid_synthase_dom_sf"/>
</dbReference>
<evidence type="ECO:0000313" key="2">
    <source>
        <dbReference type="WBParaSite" id="Smp_315870.1"/>
    </source>
</evidence>
<dbReference type="SUPFAM" id="SSF48576">
    <property type="entry name" value="Terpenoid synthases"/>
    <property type="match status" value="1"/>
</dbReference>
<accession>A0A5K4F5S2</accession>
<dbReference type="STRING" id="6183.A0A5K4F7L0"/>
<dbReference type="InParanoid" id="A0A5K4F7L0"/>
<reference evidence="1" key="1">
    <citation type="journal article" date="2012" name="PLoS Negl. Trop. Dis.">
        <title>A systematically improved high quality genome and transcriptome of the human blood fluke Schistosoma mansoni.</title>
        <authorList>
            <person name="Protasio A.V."/>
            <person name="Tsai I.J."/>
            <person name="Babbage A."/>
            <person name="Nichol S."/>
            <person name="Hunt M."/>
            <person name="Aslett M.A."/>
            <person name="De Silva N."/>
            <person name="Velarde G.S."/>
            <person name="Anderson T.J."/>
            <person name="Clark R.C."/>
            <person name="Davidson C."/>
            <person name="Dillon G.P."/>
            <person name="Holroyd N.E."/>
            <person name="LoVerde P.T."/>
            <person name="Lloyd C."/>
            <person name="McQuillan J."/>
            <person name="Oliveira G."/>
            <person name="Otto T.D."/>
            <person name="Parker-Manuel S.J."/>
            <person name="Quail M.A."/>
            <person name="Wilson R.A."/>
            <person name="Zerlotini A."/>
            <person name="Dunne D.W."/>
            <person name="Berriman M."/>
        </authorList>
    </citation>
    <scope>NUCLEOTIDE SEQUENCE [LARGE SCALE GENOMIC DNA]</scope>
    <source>
        <strain evidence="1">Puerto Rican</strain>
    </source>
</reference>
<evidence type="ECO:0000313" key="1">
    <source>
        <dbReference type="Proteomes" id="UP000008854"/>
    </source>
</evidence>
<organism evidence="3">
    <name type="scientific">Schistosoma mansoni</name>
    <name type="common">Blood fluke</name>
    <dbReference type="NCBI Taxonomy" id="6183"/>
    <lineage>
        <taxon>Eukaryota</taxon>
        <taxon>Metazoa</taxon>
        <taxon>Spiralia</taxon>
        <taxon>Lophotrochozoa</taxon>
        <taxon>Platyhelminthes</taxon>
        <taxon>Trematoda</taxon>
        <taxon>Digenea</taxon>
        <taxon>Strigeidida</taxon>
        <taxon>Schistosomatoidea</taxon>
        <taxon>Schistosomatidae</taxon>
        <taxon>Schistosoma</taxon>
    </lineage>
</organism>
<proteinExistence type="predicted"/>
<evidence type="ECO:0000313" key="3">
    <source>
        <dbReference type="WBParaSite" id="Smp_315870.3"/>
    </source>
</evidence>
<dbReference type="WBParaSite" id="Smp_315870.1">
    <property type="protein sequence ID" value="Smp_315870.1"/>
    <property type="gene ID" value="Smp_315870"/>
</dbReference>
<dbReference type="FunCoup" id="A0A5K4F7L0">
    <property type="interactions" value="1853"/>
</dbReference>
<dbReference type="Proteomes" id="UP000008854">
    <property type="component" value="Unassembled WGS sequence"/>
</dbReference>
<keyword evidence="1" id="KW-1185">Reference proteome</keyword>
<sequence length="337" mass="39059">MYLKHLLIRFMNAKTKPYCLSIVQKYDYENYLCSLLLPGSRRNFALALRAFNVELAQICDRSENLAQAKYRFQFWREIIEYLFDSSNNSSPHHTPLGRELKESVSGLVLSKQRFYQLINSRELHFNNVFFPTCKAAEAYFDDAYVPIHSLLSEAYGFEMTSLNPLLNHFGRAQGMANMLRSSVLLAQHKNVLLFPLDVVNQHNLTQEHVLRFLRNDPSMTSTVDKPIKKLTCDIASLGHYHAKRVSHLSSELMMQSLSTPTFNSAKLKKKDLQQKHLIQNVLPKLLLPLLPINKYLDFLGYSADFDLRLNFKHNNDLLPLQLCWNALWNKIPKEPKA</sequence>
<name>A0A5K4F7L0_SCHMA</name>
<reference evidence="2 3" key="2">
    <citation type="submission" date="2019-11" db="UniProtKB">
        <authorList>
            <consortium name="WormBaseParasite"/>
        </authorList>
    </citation>
    <scope>IDENTIFICATION</scope>
    <source>
        <strain evidence="2 3">Puerto Rican</strain>
    </source>
</reference>
<dbReference type="ExpressionAtlas" id="A0A5K4F7L0">
    <property type="expression patterns" value="baseline"/>
</dbReference>
<dbReference type="Gene3D" id="1.10.600.10">
    <property type="entry name" value="Farnesyl Diphosphate Synthase"/>
    <property type="match status" value="1"/>
</dbReference>
<dbReference type="AlphaFoldDB" id="A0A5K4F7L0"/>
<dbReference type="Pfam" id="PF00494">
    <property type="entry name" value="SQS_PSY"/>
    <property type="match status" value="1"/>
</dbReference>
<dbReference type="WBParaSite" id="Smp_315870.3">
    <property type="protein sequence ID" value="Smp_315870.3"/>
    <property type="gene ID" value="Smp_315870"/>
</dbReference>
<accession>A0A5K4F7L0</accession>